<dbReference type="KEGG" id="hhg:XM38_046920"/>
<evidence type="ECO:0000313" key="2">
    <source>
        <dbReference type="Proteomes" id="UP000191901"/>
    </source>
</evidence>
<evidence type="ECO:0000313" key="1">
    <source>
        <dbReference type="EMBL" id="ASC73720.1"/>
    </source>
</evidence>
<reference evidence="1 2" key="1">
    <citation type="journal article" date="2016" name="Biochim. Biophys. Acta">
        <title>Characterization of red-shifted phycobilisomes isolated from the chlorophyll f-containing cyanobacterium Halomicronema hongdechloris.</title>
        <authorList>
            <person name="Li Y."/>
            <person name="Lin Y."/>
            <person name="Garvey C.J."/>
            <person name="Birch D."/>
            <person name="Corkery R.W."/>
            <person name="Loughlin P.C."/>
            <person name="Scheer H."/>
            <person name="Willows R.D."/>
            <person name="Chen M."/>
        </authorList>
    </citation>
    <scope>NUCLEOTIDE SEQUENCE [LARGE SCALE GENOMIC DNA]</scope>
    <source>
        <strain evidence="1 2">C2206</strain>
    </source>
</reference>
<name>A0A1Z3HTS7_9CYAN</name>
<accession>A0A1Z3HTS7</accession>
<dbReference type="EMBL" id="CP021983">
    <property type="protein sequence ID" value="ASC73720.1"/>
    <property type="molecule type" value="Genomic_DNA"/>
</dbReference>
<gene>
    <name evidence="1" type="ORF">XM38_046920</name>
</gene>
<proteinExistence type="predicted"/>
<dbReference type="AlphaFoldDB" id="A0A1Z3HTS7"/>
<sequence length="64" mass="7720">MIEKRVVVVNRTTLKSSQSDVAYWRSQTYEARLAALETIRREYHQWKYNAEPGFQRVYRIVKQA</sequence>
<dbReference type="Proteomes" id="UP000191901">
    <property type="component" value="Chromosome"/>
</dbReference>
<keyword evidence="2" id="KW-1185">Reference proteome</keyword>
<protein>
    <submittedName>
        <fullName evidence="1">Uncharacterized protein</fullName>
    </submittedName>
</protein>
<organism evidence="1 2">
    <name type="scientific">Halomicronema hongdechloris C2206</name>
    <dbReference type="NCBI Taxonomy" id="1641165"/>
    <lineage>
        <taxon>Bacteria</taxon>
        <taxon>Bacillati</taxon>
        <taxon>Cyanobacteriota</taxon>
        <taxon>Cyanophyceae</taxon>
        <taxon>Nodosilineales</taxon>
        <taxon>Nodosilineaceae</taxon>
        <taxon>Halomicronema</taxon>
    </lineage>
</organism>